<dbReference type="InterPro" id="IPR050204">
    <property type="entry name" value="AraC_XylS_family_regulators"/>
</dbReference>
<organism evidence="5 6">
    <name type="scientific">Rhizobium deserti</name>
    <dbReference type="NCBI Taxonomy" id="2547961"/>
    <lineage>
        <taxon>Bacteria</taxon>
        <taxon>Pseudomonadati</taxon>
        <taxon>Pseudomonadota</taxon>
        <taxon>Alphaproteobacteria</taxon>
        <taxon>Hyphomicrobiales</taxon>
        <taxon>Rhizobiaceae</taxon>
        <taxon>Rhizobium/Agrobacterium group</taxon>
        <taxon>Rhizobium</taxon>
    </lineage>
</organism>
<dbReference type="Gene3D" id="1.10.10.60">
    <property type="entry name" value="Homeodomain-like"/>
    <property type="match status" value="2"/>
</dbReference>
<dbReference type="GO" id="GO:0043565">
    <property type="term" value="F:sequence-specific DNA binding"/>
    <property type="evidence" value="ECO:0007669"/>
    <property type="project" value="InterPro"/>
</dbReference>
<accession>A0A4R5UM85</accession>
<dbReference type="RefSeq" id="WP_133314404.1">
    <property type="nucleotide sequence ID" value="NZ_SMTL01000001.1"/>
</dbReference>
<dbReference type="InterPro" id="IPR018060">
    <property type="entry name" value="HTH_AraC"/>
</dbReference>
<reference evidence="5 6" key="1">
    <citation type="submission" date="2019-03" db="EMBL/GenBank/DDBJ databases">
        <title>Rhizobium sp. nov., an bacterium isolated from biocrust in Mu Us Desert.</title>
        <authorList>
            <person name="Lixiong L."/>
        </authorList>
    </citation>
    <scope>NUCLEOTIDE SEQUENCE [LARGE SCALE GENOMIC DNA]</scope>
    <source>
        <strain evidence="5 6">SPY-1</strain>
    </source>
</reference>
<dbReference type="PANTHER" id="PTHR46796:SF14">
    <property type="entry name" value="TRANSCRIPTIONAL REGULATORY PROTEIN"/>
    <property type="match status" value="1"/>
</dbReference>
<evidence type="ECO:0000259" key="4">
    <source>
        <dbReference type="PROSITE" id="PS01124"/>
    </source>
</evidence>
<feature type="domain" description="HTH araC/xylS-type" evidence="4">
    <location>
        <begin position="193"/>
        <end position="291"/>
    </location>
</feature>
<comment type="caution">
    <text evidence="5">The sequence shown here is derived from an EMBL/GenBank/DDBJ whole genome shotgun (WGS) entry which is preliminary data.</text>
</comment>
<dbReference type="PROSITE" id="PS01124">
    <property type="entry name" value="HTH_ARAC_FAMILY_2"/>
    <property type="match status" value="1"/>
</dbReference>
<evidence type="ECO:0000313" key="5">
    <source>
        <dbReference type="EMBL" id="TDK38956.1"/>
    </source>
</evidence>
<keyword evidence="1" id="KW-0805">Transcription regulation</keyword>
<dbReference type="AlphaFoldDB" id="A0A4R5UM85"/>
<proteinExistence type="predicted"/>
<evidence type="ECO:0000256" key="3">
    <source>
        <dbReference type="ARBA" id="ARBA00023163"/>
    </source>
</evidence>
<protein>
    <submittedName>
        <fullName evidence="5">AraC family transcriptional regulator</fullName>
    </submittedName>
</protein>
<dbReference type="EMBL" id="SMTL01000001">
    <property type="protein sequence ID" value="TDK38956.1"/>
    <property type="molecule type" value="Genomic_DNA"/>
</dbReference>
<evidence type="ECO:0000256" key="1">
    <source>
        <dbReference type="ARBA" id="ARBA00023015"/>
    </source>
</evidence>
<keyword evidence="2" id="KW-0238">DNA-binding</keyword>
<sequence length="295" mass="33546">MTFQPRMDNQIEGFSVIGGMRRRYWNGITADLWDVECAPYAGGRYVARDPRLFILLDHRGRGRPAVKLSPKDRGTAQDSRQSPISYIPAEMDLWVDIKEVQYVRHLDIHFDAEVISRRLMEEIDPKRLKDPQLLFFDQRVMTLAELIASEIASLEPLHDLYGDSLALALLVDVLKLVKSPVRKRGELAPWQLKRALDFIEGNCLRNIRLQELAALTGLSQSHFSHSFKASTGMAPHDWQMNARLAKAKQLLLAGEQPLIAVAADTGFADHAHFCRVFRKHVGATPSRWKKTQQAK</sequence>
<evidence type="ECO:0000256" key="2">
    <source>
        <dbReference type="ARBA" id="ARBA00023125"/>
    </source>
</evidence>
<dbReference type="PANTHER" id="PTHR46796">
    <property type="entry name" value="HTH-TYPE TRANSCRIPTIONAL ACTIVATOR RHAS-RELATED"/>
    <property type="match status" value="1"/>
</dbReference>
<dbReference type="SUPFAM" id="SSF46689">
    <property type="entry name" value="Homeodomain-like"/>
    <property type="match status" value="2"/>
</dbReference>
<dbReference type="OrthoDB" id="110167at2"/>
<keyword evidence="3" id="KW-0804">Transcription</keyword>
<keyword evidence="6" id="KW-1185">Reference proteome</keyword>
<dbReference type="InterPro" id="IPR018062">
    <property type="entry name" value="HTH_AraC-typ_CS"/>
</dbReference>
<dbReference type="PROSITE" id="PS00041">
    <property type="entry name" value="HTH_ARAC_FAMILY_1"/>
    <property type="match status" value="1"/>
</dbReference>
<dbReference type="Proteomes" id="UP000295238">
    <property type="component" value="Unassembled WGS sequence"/>
</dbReference>
<dbReference type="Pfam" id="PF12833">
    <property type="entry name" value="HTH_18"/>
    <property type="match status" value="1"/>
</dbReference>
<name>A0A4R5UM85_9HYPH</name>
<dbReference type="GO" id="GO:0003700">
    <property type="term" value="F:DNA-binding transcription factor activity"/>
    <property type="evidence" value="ECO:0007669"/>
    <property type="project" value="InterPro"/>
</dbReference>
<evidence type="ECO:0000313" key="6">
    <source>
        <dbReference type="Proteomes" id="UP000295238"/>
    </source>
</evidence>
<dbReference type="SMART" id="SM00342">
    <property type="entry name" value="HTH_ARAC"/>
    <property type="match status" value="1"/>
</dbReference>
<dbReference type="InterPro" id="IPR009057">
    <property type="entry name" value="Homeodomain-like_sf"/>
</dbReference>
<gene>
    <name evidence="5" type="ORF">E2F50_02085</name>
</gene>